<dbReference type="AlphaFoldDB" id="A0A6J4LFV2"/>
<reference evidence="1" key="1">
    <citation type="submission" date="2020-02" db="EMBL/GenBank/DDBJ databases">
        <authorList>
            <person name="Meier V. D."/>
        </authorList>
    </citation>
    <scope>NUCLEOTIDE SEQUENCE</scope>
    <source>
        <strain evidence="1">AVDCRST_MAG71</strain>
    </source>
</reference>
<dbReference type="EMBL" id="CADCUA010000429">
    <property type="protein sequence ID" value="CAA9331326.1"/>
    <property type="molecule type" value="Genomic_DNA"/>
</dbReference>
<organism evidence="1">
    <name type="scientific">uncultured Lysobacter sp</name>
    <dbReference type="NCBI Taxonomy" id="271060"/>
    <lineage>
        <taxon>Bacteria</taxon>
        <taxon>Pseudomonadati</taxon>
        <taxon>Pseudomonadota</taxon>
        <taxon>Gammaproteobacteria</taxon>
        <taxon>Lysobacterales</taxon>
        <taxon>Lysobacteraceae</taxon>
        <taxon>Lysobacter</taxon>
        <taxon>environmental samples</taxon>
    </lineage>
</organism>
<evidence type="ECO:0000313" key="1">
    <source>
        <dbReference type="EMBL" id="CAA9331326.1"/>
    </source>
</evidence>
<sequence length="52" mass="5894">MLRNAFAVTLHAWHDRNTSSRRRARCWPSVLPIGLMDGLFPRASANAMEKSP</sequence>
<name>A0A6J4LFV2_9GAMM</name>
<protein>
    <submittedName>
        <fullName evidence="1">Uncharacterized protein</fullName>
    </submittedName>
</protein>
<accession>A0A6J4LFV2</accession>
<proteinExistence type="predicted"/>
<gene>
    <name evidence="1" type="ORF">AVDCRST_MAG71-1783</name>
</gene>